<dbReference type="Gramene" id="ONI23897">
    <property type="protein sequence ID" value="ONI23897"/>
    <property type="gene ID" value="PRUPE_2G214700"/>
</dbReference>
<sequence>MNIRIDIQSIYVPGSLYAICRVPPNIDGLRGWRMRSHAYKPMCFLCVFQYFYLHSFILFYIFFPTCQFCSLQGYYGHVGQHCNFPSLQDS</sequence>
<protein>
    <submittedName>
        <fullName evidence="2">Uncharacterized protein</fullName>
    </submittedName>
</protein>
<evidence type="ECO:0000256" key="1">
    <source>
        <dbReference type="SAM" id="Phobius"/>
    </source>
</evidence>
<keyword evidence="1" id="KW-1133">Transmembrane helix</keyword>
<reference evidence="2 3" key="1">
    <citation type="journal article" date="2013" name="Nat. Genet.">
        <title>The high-quality draft genome of peach (Prunus persica) identifies unique patterns of genetic diversity, domestication and genome evolution.</title>
        <authorList>
            <consortium name="International Peach Genome Initiative"/>
            <person name="Verde I."/>
            <person name="Abbott A.G."/>
            <person name="Scalabrin S."/>
            <person name="Jung S."/>
            <person name="Shu S."/>
            <person name="Marroni F."/>
            <person name="Zhebentyayeva T."/>
            <person name="Dettori M.T."/>
            <person name="Grimwood J."/>
            <person name="Cattonaro F."/>
            <person name="Zuccolo A."/>
            <person name="Rossini L."/>
            <person name="Jenkins J."/>
            <person name="Vendramin E."/>
            <person name="Meisel L.A."/>
            <person name="Decroocq V."/>
            <person name="Sosinski B."/>
            <person name="Prochnik S."/>
            <person name="Mitros T."/>
            <person name="Policriti A."/>
            <person name="Cipriani G."/>
            <person name="Dondini L."/>
            <person name="Ficklin S."/>
            <person name="Goodstein D.M."/>
            <person name="Xuan P."/>
            <person name="Del Fabbro C."/>
            <person name="Aramini V."/>
            <person name="Copetti D."/>
            <person name="Gonzalez S."/>
            <person name="Horner D.S."/>
            <person name="Falchi R."/>
            <person name="Lucas S."/>
            <person name="Mica E."/>
            <person name="Maldonado J."/>
            <person name="Lazzari B."/>
            <person name="Bielenberg D."/>
            <person name="Pirona R."/>
            <person name="Miculan M."/>
            <person name="Barakat A."/>
            <person name="Testolin R."/>
            <person name="Stella A."/>
            <person name="Tartarini S."/>
            <person name="Tonutti P."/>
            <person name="Arus P."/>
            <person name="Orellana A."/>
            <person name="Wells C."/>
            <person name="Main D."/>
            <person name="Vizzotto G."/>
            <person name="Silva H."/>
            <person name="Salamini F."/>
            <person name="Schmutz J."/>
            <person name="Morgante M."/>
            <person name="Rokhsar D.S."/>
        </authorList>
    </citation>
    <scope>NUCLEOTIDE SEQUENCE [LARGE SCALE GENOMIC DNA]</scope>
    <source>
        <strain evidence="3">cv. Nemared</strain>
    </source>
</reference>
<evidence type="ECO:0000313" key="2">
    <source>
        <dbReference type="EMBL" id="ONI23897.1"/>
    </source>
</evidence>
<accession>A0A251QJ77</accession>
<gene>
    <name evidence="2" type="ORF">PRUPE_2G214700</name>
</gene>
<keyword evidence="1" id="KW-0812">Transmembrane</keyword>
<dbReference type="EMBL" id="CM007652">
    <property type="protein sequence ID" value="ONI23897.1"/>
    <property type="molecule type" value="Genomic_DNA"/>
</dbReference>
<dbReference type="Proteomes" id="UP000006882">
    <property type="component" value="Chromosome G2"/>
</dbReference>
<feature type="transmembrane region" description="Helical" evidence="1">
    <location>
        <begin position="42"/>
        <end position="63"/>
    </location>
</feature>
<name>A0A251QJ77_PRUPE</name>
<organism evidence="2 3">
    <name type="scientific">Prunus persica</name>
    <name type="common">Peach</name>
    <name type="synonym">Amygdalus persica</name>
    <dbReference type="NCBI Taxonomy" id="3760"/>
    <lineage>
        <taxon>Eukaryota</taxon>
        <taxon>Viridiplantae</taxon>
        <taxon>Streptophyta</taxon>
        <taxon>Embryophyta</taxon>
        <taxon>Tracheophyta</taxon>
        <taxon>Spermatophyta</taxon>
        <taxon>Magnoliopsida</taxon>
        <taxon>eudicotyledons</taxon>
        <taxon>Gunneridae</taxon>
        <taxon>Pentapetalae</taxon>
        <taxon>rosids</taxon>
        <taxon>fabids</taxon>
        <taxon>Rosales</taxon>
        <taxon>Rosaceae</taxon>
        <taxon>Amygdaloideae</taxon>
        <taxon>Amygdaleae</taxon>
        <taxon>Prunus</taxon>
    </lineage>
</organism>
<dbReference type="AlphaFoldDB" id="A0A251QJ77"/>
<keyword evidence="1" id="KW-0472">Membrane</keyword>
<keyword evidence="3" id="KW-1185">Reference proteome</keyword>
<evidence type="ECO:0000313" key="3">
    <source>
        <dbReference type="Proteomes" id="UP000006882"/>
    </source>
</evidence>
<proteinExistence type="predicted"/>